<evidence type="ECO:0000313" key="2">
    <source>
        <dbReference type="Proteomes" id="UP000768646"/>
    </source>
</evidence>
<gene>
    <name evidence="1" type="ORF">PORY_000778</name>
</gene>
<accession>A0ACB7CFT6</accession>
<organism evidence="1 2">
    <name type="scientific">Pneumocystis oryctolagi</name>
    <dbReference type="NCBI Taxonomy" id="42067"/>
    <lineage>
        <taxon>Eukaryota</taxon>
        <taxon>Fungi</taxon>
        <taxon>Dikarya</taxon>
        <taxon>Ascomycota</taxon>
        <taxon>Taphrinomycotina</taxon>
        <taxon>Pneumocystomycetes</taxon>
        <taxon>Pneumocystaceae</taxon>
        <taxon>Pneumocystis</taxon>
    </lineage>
</organism>
<name>A0ACB7CFT6_9ASCO</name>
<evidence type="ECO:0000313" key="1">
    <source>
        <dbReference type="EMBL" id="KAG4305868.1"/>
    </source>
</evidence>
<dbReference type="EMBL" id="JABTEG010000002">
    <property type="protein sequence ID" value="KAG4305868.1"/>
    <property type="molecule type" value="Genomic_DNA"/>
</dbReference>
<proteinExistence type="predicted"/>
<sequence>MEGSKVFDEEDILKVLYSQPSADKLKEVLEEVIQIQDEMGFGGHLNIKITNVLVNEILPEYLPLIFSKNVTLTVEKLKVYLRKCLSNIGGIKAILMRIKNICEGSGSSSFFLHIGELLKILQEILCNEGNLISTWIQCHSEIDDEKKVVKHSSSLVWNEYISLIAGGRILGIASEGQHKLWQYYKVDDRPIFWIADGSKYAEHLGNEIIVSVNDSRFNEKMEYDFSKLIGRLFSLGYTGYYIFINITYLMKKALIISSFFQNNNSIHNDLLRLHRIMKFLTFSQKTVYIHSLFSFFDKRYFQCKEDSYGELDVHHELFTSEVKMVSDMIKDLLFLDNDLIIIIDNWLLNYNFKTRIYTRIATINSYYSFVNNSRVDENILEKLCTKWSGKIFINNIPLVEQEILTQTFLLSVAFVSRDVLEKLSHSKVYLDGLTNRLSSSSERARFLGMIVGESVTRKLFPNDEKKWLTFNVEDTLTVESNWWRNIVNVNEIINMKDHSLNANNKYNFSSDDQQSIVEQDEKKIQSIQKEDDGVVSSDDEFIPYSLPDSDDDDSDDDPTVMEKNRKVNAPVYIRELISMLKDNTSYPKIYIALKTSPDLIRRKANFGTELSKEAITLARIISSMNDEFNMDRFIEMKQESMTALVAACPELVAPYFIEEYFTGDISIQQRYMILSSLALGAREISGIETPLKNKTLFPSKLLTKKLHQQYLSPVDLMTKEISMLSIEHSTPDPTASPSSTTNTSKQHYIKPPLSILKEKRFSKKTDINRNKSPPKANPLAPLAGKYFIFPIIGHWWSLVRSA</sequence>
<reference evidence="1 2" key="1">
    <citation type="journal article" date="2021" name="Commun. Biol.">
        <title>Genomic insights into the host specific adaptation of the Pneumocystis genus.</title>
        <authorList>
            <person name="Cisse O.H."/>
            <person name="Ma L."/>
            <person name="Dekker J.P."/>
            <person name="Khil P.P."/>
            <person name="Youn J.-H."/>
            <person name="Brenchley J.M."/>
            <person name="Blair R."/>
            <person name="Pahar B."/>
            <person name="Chabe M."/>
            <person name="Van Rompay K.K.A."/>
            <person name="Keesler R."/>
            <person name="Sukura A."/>
            <person name="Hirsch V."/>
            <person name="Kutty G."/>
            <person name="Liu Y."/>
            <person name="Peng L."/>
            <person name="Chen J."/>
            <person name="Song J."/>
            <person name="Weissenbacher-Lang C."/>
            <person name="Xu J."/>
            <person name="Upham N.S."/>
            <person name="Stajich J.E."/>
            <person name="Cuomo C.A."/>
            <person name="Cushion M.T."/>
            <person name="Kovacs J.A."/>
        </authorList>
    </citation>
    <scope>NUCLEOTIDE SEQUENCE [LARGE SCALE GENOMIC DNA]</scope>
    <source>
        <strain evidence="1 2">RABM</strain>
    </source>
</reference>
<protein>
    <submittedName>
        <fullName evidence="1">Uncharacterized protein</fullName>
    </submittedName>
</protein>
<dbReference type="Proteomes" id="UP000768646">
    <property type="component" value="Unassembled WGS sequence"/>
</dbReference>
<keyword evidence="2" id="KW-1185">Reference proteome</keyword>
<comment type="caution">
    <text evidence="1">The sequence shown here is derived from an EMBL/GenBank/DDBJ whole genome shotgun (WGS) entry which is preliminary data.</text>
</comment>